<proteinExistence type="predicted"/>
<organism evidence="1 2">
    <name type="scientific">Mycolicibacterium hassiacum (strain DSM 44199 / CIP 105218 / JCM 12690 / 3849)</name>
    <name type="common">Mycobacterium hassiacum</name>
    <dbReference type="NCBI Taxonomy" id="1122247"/>
    <lineage>
        <taxon>Bacteria</taxon>
        <taxon>Bacillati</taxon>
        <taxon>Actinomycetota</taxon>
        <taxon>Actinomycetes</taxon>
        <taxon>Mycobacteriales</taxon>
        <taxon>Mycobacteriaceae</taxon>
        <taxon>Mycolicibacterium</taxon>
    </lineage>
</organism>
<name>K5BFT2_MYCHD</name>
<dbReference type="Proteomes" id="UP000006265">
    <property type="component" value="Unassembled WGS sequence"/>
</dbReference>
<gene>
    <name evidence="1" type="ORF">C731_1932</name>
</gene>
<reference evidence="1 2" key="1">
    <citation type="journal article" date="2012" name="J. Bacteriol.">
        <title>Genome sequence of Mycobacterium hassiacum DSM 44199, a rare source of heat-stable mycobacterial proteins.</title>
        <authorList>
            <person name="Tiago I."/>
            <person name="Maranha A."/>
            <person name="Mendes V."/>
            <person name="Alarico S."/>
            <person name="Moynihan P.J."/>
            <person name="Clarke A.J."/>
            <person name="Macedo-Ribeiro S."/>
            <person name="Pereira P.J."/>
            <person name="Empadinhas N."/>
        </authorList>
    </citation>
    <scope>NUCLEOTIDE SEQUENCE [LARGE SCALE GENOMIC DNA]</scope>
    <source>
        <strain evidence="2">DSM 44199 / CIP 105218 / JCM 12690 / 3849</strain>
    </source>
</reference>
<dbReference type="EMBL" id="AMRA01000046">
    <property type="protein sequence ID" value="EKF24172.1"/>
    <property type="molecule type" value="Genomic_DNA"/>
</dbReference>
<dbReference type="PATRIC" id="fig|1122247.3.peg.1862"/>
<sequence length="52" mass="5672">MNMQYAQAVIAHEAPRRQRLAVTPHATDTNPGELARYAAAASLPRDLACHCL</sequence>
<accession>K5BFT2</accession>
<protein>
    <submittedName>
        <fullName evidence="1">Uncharacterized protein</fullName>
    </submittedName>
</protein>
<dbReference type="AlphaFoldDB" id="K5BFT2"/>
<dbReference type="RefSeq" id="WP_005626938.1">
    <property type="nucleotide sequence ID" value="NZ_AMRA01000046.1"/>
</dbReference>
<keyword evidence="2" id="KW-1185">Reference proteome</keyword>
<evidence type="ECO:0000313" key="2">
    <source>
        <dbReference type="Proteomes" id="UP000006265"/>
    </source>
</evidence>
<comment type="caution">
    <text evidence="1">The sequence shown here is derived from an EMBL/GenBank/DDBJ whole genome shotgun (WGS) entry which is preliminary data.</text>
</comment>
<evidence type="ECO:0000313" key="1">
    <source>
        <dbReference type="EMBL" id="EKF24172.1"/>
    </source>
</evidence>